<feature type="region of interest" description="Disordered" evidence="1">
    <location>
        <begin position="380"/>
        <end position="422"/>
    </location>
</feature>
<dbReference type="InterPro" id="IPR013491">
    <property type="entry name" value="Tape_meas_N"/>
</dbReference>
<evidence type="ECO:0000313" key="3">
    <source>
        <dbReference type="EMBL" id="WWX73825.1"/>
    </source>
</evidence>
<evidence type="ECO:0000313" key="4">
    <source>
        <dbReference type="Proteomes" id="UP001383096"/>
    </source>
</evidence>
<protein>
    <submittedName>
        <fullName evidence="3">Tape measure protein</fullName>
    </submittedName>
</protein>
<feature type="compositionally biased region" description="Basic and acidic residues" evidence="1">
    <location>
        <begin position="410"/>
        <end position="419"/>
    </location>
</feature>
<dbReference type="AlphaFoldDB" id="A0AAX4LI77"/>
<name>A0AAX4LI77_ECOLX</name>
<gene>
    <name evidence="3" type="ORF">V9Z47_12840</name>
</gene>
<evidence type="ECO:0000259" key="2">
    <source>
        <dbReference type="Pfam" id="PF20155"/>
    </source>
</evidence>
<dbReference type="RefSeq" id="WP_000235992.1">
    <property type="nucleotide sequence ID" value="NZ_CACRWT010000002.1"/>
</dbReference>
<accession>A0AAX4LI77</accession>
<organism evidence="3 4">
    <name type="scientific">Escherichia coli</name>
    <dbReference type="NCBI Taxonomy" id="562"/>
    <lineage>
        <taxon>Bacteria</taxon>
        <taxon>Pseudomonadati</taxon>
        <taxon>Pseudomonadota</taxon>
        <taxon>Gammaproteobacteria</taxon>
        <taxon>Enterobacterales</taxon>
        <taxon>Enterobacteriaceae</taxon>
        <taxon>Escherichia</taxon>
    </lineage>
</organism>
<evidence type="ECO:0000256" key="1">
    <source>
        <dbReference type="SAM" id="MobiDB-lite"/>
    </source>
</evidence>
<dbReference type="Pfam" id="PF20155">
    <property type="entry name" value="TMP_3"/>
    <property type="match status" value="1"/>
</dbReference>
<dbReference type="NCBIfam" id="TIGR02675">
    <property type="entry name" value="tape_meas_nterm"/>
    <property type="match status" value="1"/>
</dbReference>
<reference evidence="3" key="1">
    <citation type="submission" date="2024-03" db="EMBL/GenBank/DDBJ databases">
        <title>Epithelial relay of microbial signals coordinates intestinal macrophage supported barrier repair.</title>
        <authorList>
            <person name="Tsai M.T."/>
        </authorList>
    </citation>
    <scope>NUCLEOTIDE SEQUENCE</scope>
    <source>
        <strain evidence="3">MS 21-1</strain>
    </source>
</reference>
<dbReference type="EMBL" id="CP146670">
    <property type="protein sequence ID" value="WWX73825.1"/>
    <property type="molecule type" value="Genomic_DNA"/>
</dbReference>
<proteinExistence type="predicted"/>
<feature type="domain" description="Tape measure protein N-terminal" evidence="2">
    <location>
        <begin position="68"/>
        <end position="259"/>
    </location>
</feature>
<sequence>MATSVGTIYYEVDAKTGQLLVAQRQADQAFDRIERGAKQADRQVNTLKTSIKALTRVIHLLIAAEAVRQFMDMAEQAKMLRVKIKMLTGDAESAGRVFDGLKAISRETGQSLKDTGELWQGLAISLKNTSATEGQLLNLVGTIQKMGALGGASAEQMSNSMRQFRQSIDGGVLRAEEFNSLLENTPTIVQTMARHMGLSMGQFRAEMLDGKITAERMVNAIQAATQETNDKFAQLPRTSGMAINELKVEIMGLVEQLDDLFGVSDGVVSAIDLITKGVKGLGDGAKFAKTCFDTLKTAGSEFIDMFDDVAVKAGEVAEKIIAMVTPIKALMDGYKWMKEVVGEQTDEYNSNYEKKYGKTVGKVMQLQDDLTAAIQATEEARKNEQNAANDGAITGFDKPVDKPKKQKKEKKSEADRLGDKGISVSDQYNKDAAAMRKALENGKAIDAAFAQGKITLLEYRAAQKGIGKELKEELAQIPVDELRDKWSQIVSPMDQLKGEVDPIQQAQNEWAIRKQMLIDLGATEAQQKQELLAYEQQIRDLKWEQWQAQSDTNGLIGDCVNGLKGGMSNALVGLLNGTQSLSDVFANLGSNILGNIGNRLSDIAANWIADQIMMETQSKATQTSTTASAVAAQGSIAAAAAPAAAATAASTGGSWAAAGSAALTAIMSLATSIFGGGRFNGGSVIGGNMYRVGEHNRPELFQTSNGNQYMIPGENGRVIPGRDIGGGGGISMPVSISIQTTNGFSDEDSRRLELTMERVAMKMITRESQRPGGMLQPRRK</sequence>
<dbReference type="Proteomes" id="UP001383096">
    <property type="component" value="Chromosome"/>
</dbReference>